<organism evidence="1 2">
    <name type="scientific">Mesorhabditis belari</name>
    <dbReference type="NCBI Taxonomy" id="2138241"/>
    <lineage>
        <taxon>Eukaryota</taxon>
        <taxon>Metazoa</taxon>
        <taxon>Ecdysozoa</taxon>
        <taxon>Nematoda</taxon>
        <taxon>Chromadorea</taxon>
        <taxon>Rhabditida</taxon>
        <taxon>Rhabditina</taxon>
        <taxon>Rhabditomorpha</taxon>
        <taxon>Rhabditoidea</taxon>
        <taxon>Rhabditidae</taxon>
        <taxon>Mesorhabditinae</taxon>
        <taxon>Mesorhabditis</taxon>
    </lineage>
</organism>
<dbReference type="AlphaFoldDB" id="A0AAF3F6Z1"/>
<dbReference type="WBParaSite" id="MBELARI_LOCUS21397">
    <property type="protein sequence ID" value="MBELARI_LOCUS21397"/>
    <property type="gene ID" value="MBELARI_LOCUS21397"/>
</dbReference>
<keyword evidence="1" id="KW-1185">Reference proteome</keyword>
<dbReference type="Proteomes" id="UP000887575">
    <property type="component" value="Unassembled WGS sequence"/>
</dbReference>
<sequence length="174" mass="20156">MLHYDEESGLSIGDLLFLSPEESTFSYKFLADELYDAVKGNKSYWMTKGDAGELPIITDFEKRFSELLHVVWGDQIEPEVAPTQPLTVESTEERSLQEDVIAARTLADMGEIEIPEEVEEKNLELQKWNKYHKILRALLRNAQDKEFYRNALMLLKENSGVSNEDLDFVFTFLR</sequence>
<name>A0AAF3F6Z1_9BILA</name>
<proteinExistence type="predicted"/>
<evidence type="ECO:0000313" key="2">
    <source>
        <dbReference type="WBParaSite" id="MBELARI_LOCUS21397"/>
    </source>
</evidence>
<evidence type="ECO:0000313" key="1">
    <source>
        <dbReference type="Proteomes" id="UP000887575"/>
    </source>
</evidence>
<accession>A0AAF3F6Z1</accession>
<protein>
    <submittedName>
        <fullName evidence="2">Uncharacterized protein</fullName>
    </submittedName>
</protein>
<reference evidence="2" key="1">
    <citation type="submission" date="2024-02" db="UniProtKB">
        <authorList>
            <consortium name="WormBaseParasite"/>
        </authorList>
    </citation>
    <scope>IDENTIFICATION</scope>
</reference>